<proteinExistence type="predicted"/>
<name>A0A512IPI7_9HYPH</name>
<dbReference type="Gene3D" id="3.30.1340.30">
    <property type="match status" value="3"/>
</dbReference>
<feature type="domain" description="BON" evidence="1">
    <location>
        <begin position="2"/>
        <end position="70"/>
    </location>
</feature>
<dbReference type="PANTHER" id="PTHR34606">
    <property type="entry name" value="BON DOMAIN-CONTAINING PROTEIN"/>
    <property type="match status" value="1"/>
</dbReference>
<dbReference type="Pfam" id="PF04972">
    <property type="entry name" value="BON"/>
    <property type="match status" value="3"/>
</dbReference>
<feature type="domain" description="BON" evidence="1">
    <location>
        <begin position="77"/>
        <end position="145"/>
    </location>
</feature>
<dbReference type="RefSeq" id="WP_147078467.1">
    <property type="nucleotide sequence ID" value="NZ_BJZT01000019.1"/>
</dbReference>
<dbReference type="Proteomes" id="UP000321258">
    <property type="component" value="Unassembled WGS sequence"/>
</dbReference>
<reference evidence="2 3" key="1">
    <citation type="submission" date="2019-07" db="EMBL/GenBank/DDBJ databases">
        <title>Whole genome shotgun sequence of Methylobacterium haplocladii NBRC 107714.</title>
        <authorList>
            <person name="Hosoyama A."/>
            <person name="Uohara A."/>
            <person name="Ohji S."/>
            <person name="Ichikawa N."/>
        </authorList>
    </citation>
    <scope>NUCLEOTIDE SEQUENCE [LARGE SCALE GENOMIC DNA]</scope>
    <source>
        <strain evidence="2 3">NBRC 107714</strain>
    </source>
</reference>
<accession>A0A512IPI7</accession>
<dbReference type="AlphaFoldDB" id="A0A512IPI7"/>
<dbReference type="PROSITE" id="PS50914">
    <property type="entry name" value="BON"/>
    <property type="match status" value="3"/>
</dbReference>
<sequence>MGDRTIRDSAIAELDFEPSIDAAEIAVSVDDGIVTLGGHVANFVQREAAKRATKKVRGVRAVVERIEVRFSRDKPPLDEDLAKRAVQLLDWNVVVPKGAVQVKVQGGCLTLTGTVEWQYQKAEAKAAPNRLPGVVSIVNLIEVTPKVSATDVRGEIEAALKRNAQVEADAIHVDVSGGKVTLKGKVHAWHERGIAERAAWSAPGVRTVEDRIEMT</sequence>
<gene>
    <name evidence="2" type="ORF">MHA02_19700</name>
</gene>
<comment type="caution">
    <text evidence="2">The sequence shown here is derived from an EMBL/GenBank/DDBJ whole genome shotgun (WGS) entry which is preliminary data.</text>
</comment>
<dbReference type="PANTHER" id="PTHR34606:SF15">
    <property type="entry name" value="BON DOMAIN-CONTAINING PROTEIN"/>
    <property type="match status" value="1"/>
</dbReference>
<evidence type="ECO:0000313" key="2">
    <source>
        <dbReference type="EMBL" id="GEO99582.1"/>
    </source>
</evidence>
<evidence type="ECO:0000259" key="1">
    <source>
        <dbReference type="PROSITE" id="PS50914"/>
    </source>
</evidence>
<keyword evidence="3" id="KW-1185">Reference proteome</keyword>
<dbReference type="OrthoDB" id="870892at2"/>
<dbReference type="InterPro" id="IPR007055">
    <property type="entry name" value="BON_dom"/>
</dbReference>
<dbReference type="InterPro" id="IPR051686">
    <property type="entry name" value="Lipoprotein_DolP"/>
</dbReference>
<protein>
    <submittedName>
        <fullName evidence="2">BON domain-containing protein</fullName>
    </submittedName>
</protein>
<evidence type="ECO:0000313" key="3">
    <source>
        <dbReference type="Proteomes" id="UP000321258"/>
    </source>
</evidence>
<dbReference type="SMART" id="SM00749">
    <property type="entry name" value="BON"/>
    <property type="match status" value="3"/>
</dbReference>
<dbReference type="InterPro" id="IPR014004">
    <property type="entry name" value="Transpt-assoc_nodulatn_dom_bac"/>
</dbReference>
<feature type="domain" description="BON" evidence="1">
    <location>
        <begin position="148"/>
        <end position="215"/>
    </location>
</feature>
<dbReference type="EMBL" id="BJZT01000019">
    <property type="protein sequence ID" value="GEO99582.1"/>
    <property type="molecule type" value="Genomic_DNA"/>
</dbReference>
<organism evidence="2 3">
    <name type="scientific">Methylobacterium haplocladii</name>
    <dbReference type="NCBI Taxonomy" id="1176176"/>
    <lineage>
        <taxon>Bacteria</taxon>
        <taxon>Pseudomonadati</taxon>
        <taxon>Pseudomonadota</taxon>
        <taxon>Alphaproteobacteria</taxon>
        <taxon>Hyphomicrobiales</taxon>
        <taxon>Methylobacteriaceae</taxon>
        <taxon>Methylobacterium</taxon>
    </lineage>
</organism>